<evidence type="ECO:0000313" key="3">
    <source>
        <dbReference type="Proteomes" id="UP000245137"/>
    </source>
</evidence>
<protein>
    <submittedName>
        <fullName evidence="2">Divalent-cation tolerance protein CutA</fullName>
    </submittedName>
</protein>
<name>A0A2U1SV54_METSR</name>
<dbReference type="InterPro" id="IPR011322">
    <property type="entry name" value="N-reg_PII-like_a/b"/>
</dbReference>
<keyword evidence="3" id="KW-1185">Reference proteome</keyword>
<organism evidence="2 3">
    <name type="scientific">Methylosinus sporium</name>
    <dbReference type="NCBI Taxonomy" id="428"/>
    <lineage>
        <taxon>Bacteria</taxon>
        <taxon>Pseudomonadati</taxon>
        <taxon>Pseudomonadota</taxon>
        <taxon>Alphaproteobacteria</taxon>
        <taxon>Hyphomicrobiales</taxon>
        <taxon>Methylocystaceae</taxon>
        <taxon>Methylosinus</taxon>
    </lineage>
</organism>
<dbReference type="Pfam" id="PF03091">
    <property type="entry name" value="CutA1"/>
    <property type="match status" value="1"/>
</dbReference>
<dbReference type="RefSeq" id="WP_108915787.1">
    <property type="nucleotide sequence ID" value="NZ_BGJY01000001.1"/>
</dbReference>
<dbReference type="PANTHER" id="PTHR23419">
    <property type="entry name" value="DIVALENT CATION TOLERANCE CUTA-RELATED"/>
    <property type="match status" value="1"/>
</dbReference>
<comment type="similarity">
    <text evidence="1">Belongs to the CutA family.</text>
</comment>
<dbReference type="SUPFAM" id="SSF54913">
    <property type="entry name" value="GlnB-like"/>
    <property type="match status" value="1"/>
</dbReference>
<dbReference type="Proteomes" id="UP000245137">
    <property type="component" value="Unassembled WGS sequence"/>
</dbReference>
<dbReference type="Gene3D" id="3.30.70.120">
    <property type="match status" value="1"/>
</dbReference>
<dbReference type="EMBL" id="PUIV01000002">
    <property type="protein sequence ID" value="PWB95501.1"/>
    <property type="molecule type" value="Genomic_DNA"/>
</dbReference>
<proteinExistence type="inferred from homology"/>
<reference evidence="2 3" key="1">
    <citation type="journal article" date="2018" name="Appl. Microbiol. Biotechnol.">
        <title>Co-cultivation of the strictly anaerobic methanogen Methanosarcina barkeri with aerobic methanotrophs in an oxygen-limited membrane bioreactor.</title>
        <authorList>
            <person name="In 't Zandt M.H."/>
            <person name="van den Bosch T.J.M."/>
            <person name="Rijkers R."/>
            <person name="van Kessel M.A.H.J."/>
            <person name="Jetten M.S.M."/>
            <person name="Welte C.U."/>
        </authorList>
    </citation>
    <scope>NUCLEOTIDE SEQUENCE [LARGE SCALE GENOMIC DNA]</scope>
    <source>
        <strain evidence="2 3">DSM 17706</strain>
    </source>
</reference>
<dbReference type="GO" id="GO:0005507">
    <property type="term" value="F:copper ion binding"/>
    <property type="evidence" value="ECO:0007669"/>
    <property type="project" value="TreeGrafter"/>
</dbReference>
<gene>
    <name evidence="2" type="ORF">C5689_03020</name>
</gene>
<comment type="caution">
    <text evidence="2">The sequence shown here is derived from an EMBL/GenBank/DDBJ whole genome shotgun (WGS) entry which is preliminary data.</text>
</comment>
<evidence type="ECO:0000256" key="1">
    <source>
        <dbReference type="ARBA" id="ARBA00010169"/>
    </source>
</evidence>
<dbReference type="InterPro" id="IPR015867">
    <property type="entry name" value="N-reg_PII/ATP_PRibTrfase_C"/>
</dbReference>
<dbReference type="GO" id="GO:0010038">
    <property type="term" value="P:response to metal ion"/>
    <property type="evidence" value="ECO:0007669"/>
    <property type="project" value="InterPro"/>
</dbReference>
<evidence type="ECO:0000313" key="2">
    <source>
        <dbReference type="EMBL" id="PWB95501.1"/>
    </source>
</evidence>
<sequence>MSAKEPKFCVVQTTIDDEAGAERIARALLAAKLAACIQIFPIRSFYQWNGETRADPEFLVQAKARTEDFQALAAAIRAAHSYEVPEILRLDVSAGDPAYLDWAARATARDAAAR</sequence>
<dbReference type="AlphaFoldDB" id="A0A2U1SV54"/>
<dbReference type="InterPro" id="IPR004323">
    <property type="entry name" value="Ion_tolerance_CutA"/>
</dbReference>
<accession>A0A2U1SV54</accession>
<dbReference type="OrthoDB" id="37622at2"/>
<dbReference type="PANTHER" id="PTHR23419:SF8">
    <property type="entry name" value="FI09726P"/>
    <property type="match status" value="1"/>
</dbReference>